<comment type="caution">
    <text evidence="1">The sequence shown here is derived from an EMBL/GenBank/DDBJ whole genome shotgun (WGS) entry which is preliminary data.</text>
</comment>
<proteinExistence type="predicted"/>
<sequence>MRPDAAWATHLRAGDIQAKPDTVTGNPRRVFFKMILYTDNSSNVPADFATVFYGDGTSSCPPGIPRFGPRRAIPGNTDTSVNIYYFEHTYPSSGSFTVSYIGENRNPGVLNMDNSINTNFFISTTITIDPALGRNRSPILTAPAVDKAGLRQVYLHNPAAFDADGDSLAFHLRPSQMVPLGIAGTQGPPCTGGGSGTNTPAPVSVANFRYPNDPSITGSGNPPVQVAYNGVPPGVPGAPAVFVQDVYTGQITWNAPVALGFYNVAFEVEEWRRTPLGRRRIGLVVRDMQIIVTASNNLRPIITVPADICVVAGQTVTGNVTAVDDATGGAQQTPISLFAYSGIIPPATFRQSQTGPPLAQGTFTWQTDCSNVARQPYLVVFKAQDSPTAPTAPLIDEKPWRITVVGPAPQNLRAVPGTGTVTNAVLTWNPYICTNASQIYIYRKVNSSTFVPGPCDTGIPASAGYTRIGVVSATTTTFTDSNLDANGVAQGLDRGQTYCYRIYAEFPLPAGGASIASQETCVSFQGNGARMVKVDVENTGVTTGQMQVCWTRPRPAGGVPFEGTPSYVLSRGEGLAPTTFTPIATLSSLADTCYTDTRLNTQDLQYTYKLEFVRTFAPGDSRAPVREASPTASSVRTSAVPTSAAATAVRVSWTYNVPWDNASRPAIIFRRTGTTGAFARIGTAPTTATGGTYTDSDPTLVKGQTYYYYVQTDGQYPGIAYLNSLPNRSQIRSLVLNSPPCTPKLTLEPTNCDELAARPQYPTPNDRYTNRLSWTLTDTPTGCDATVTGYRVYYRPTPTGAFSFLGTTTQPNFVHNDLPASGGCYAVQAVGNGGVLSDTSNVACQDNCLFFMLPNVFTPNGDNQNAVFRPKNNSPVRRVHFQAFNRWGVKVFENTTTASDPVLINWDGGGPVGEAASGTGKTTADGVYYYLAEVEFADFNNTKRTYKGWVEIIR</sequence>
<dbReference type="InterPro" id="IPR013783">
    <property type="entry name" value="Ig-like_fold"/>
</dbReference>
<dbReference type="EMBL" id="JAUQSX010000003">
    <property type="protein sequence ID" value="MDO7846338.1"/>
    <property type="molecule type" value="Genomic_DNA"/>
</dbReference>
<gene>
    <name evidence="1" type="ORF">Q5H92_08225</name>
</gene>
<organism evidence="1 2">
    <name type="scientific">Hymenobacter mellowenesis</name>
    <dbReference type="NCBI Taxonomy" id="3063995"/>
    <lineage>
        <taxon>Bacteria</taxon>
        <taxon>Pseudomonadati</taxon>
        <taxon>Bacteroidota</taxon>
        <taxon>Cytophagia</taxon>
        <taxon>Cytophagales</taxon>
        <taxon>Hymenobacteraceae</taxon>
        <taxon>Hymenobacter</taxon>
    </lineage>
</organism>
<dbReference type="Gene3D" id="2.60.40.10">
    <property type="entry name" value="Immunoglobulins"/>
    <property type="match status" value="3"/>
</dbReference>
<reference evidence="1" key="1">
    <citation type="submission" date="2023-07" db="EMBL/GenBank/DDBJ databases">
        <authorList>
            <person name="Kim M.K."/>
        </authorList>
    </citation>
    <scope>NUCLEOTIDE SEQUENCE</scope>
    <source>
        <strain evidence="1">M29</strain>
    </source>
</reference>
<dbReference type="Pfam" id="PF13585">
    <property type="entry name" value="CHU_C"/>
    <property type="match status" value="1"/>
</dbReference>
<name>A0ABT9A930_9BACT</name>
<keyword evidence="2" id="KW-1185">Reference proteome</keyword>
<dbReference type="Proteomes" id="UP001167796">
    <property type="component" value="Unassembled WGS sequence"/>
</dbReference>
<dbReference type="RefSeq" id="WP_305011025.1">
    <property type="nucleotide sequence ID" value="NZ_JAUQSX010000003.1"/>
</dbReference>
<evidence type="ECO:0000313" key="1">
    <source>
        <dbReference type="EMBL" id="MDO7846338.1"/>
    </source>
</evidence>
<protein>
    <submittedName>
        <fullName evidence="1">Gliding motility-associated C-terminal domain-containing protein</fullName>
    </submittedName>
</protein>
<accession>A0ABT9A930</accession>
<evidence type="ECO:0000313" key="2">
    <source>
        <dbReference type="Proteomes" id="UP001167796"/>
    </source>
</evidence>